<accession>A0ABR1QWQ7</accession>
<evidence type="ECO:0000256" key="1">
    <source>
        <dbReference type="SAM" id="MobiDB-lite"/>
    </source>
</evidence>
<dbReference type="Proteomes" id="UP001391051">
    <property type="component" value="Unassembled WGS sequence"/>
</dbReference>
<keyword evidence="3" id="KW-1185">Reference proteome</keyword>
<name>A0ABR1QWQ7_9PEZI</name>
<feature type="compositionally biased region" description="Low complexity" evidence="1">
    <location>
        <begin position="95"/>
        <end position="106"/>
    </location>
</feature>
<reference evidence="2 3" key="1">
    <citation type="submission" date="2023-01" db="EMBL/GenBank/DDBJ databases">
        <title>Analysis of 21 Apiospora genomes using comparative genomics revels a genus with tremendous synthesis potential of carbohydrate active enzymes and secondary metabolites.</title>
        <authorList>
            <person name="Sorensen T."/>
        </authorList>
    </citation>
    <scope>NUCLEOTIDE SEQUENCE [LARGE SCALE GENOMIC DNA]</scope>
    <source>
        <strain evidence="2 3">CBS 24483</strain>
    </source>
</reference>
<evidence type="ECO:0000313" key="3">
    <source>
        <dbReference type="Proteomes" id="UP001391051"/>
    </source>
</evidence>
<dbReference type="GeneID" id="92070693"/>
<gene>
    <name evidence="2" type="ORF">PG986_001409</name>
</gene>
<feature type="region of interest" description="Disordered" evidence="1">
    <location>
        <begin position="95"/>
        <end position="200"/>
    </location>
</feature>
<evidence type="ECO:0000313" key="2">
    <source>
        <dbReference type="EMBL" id="KAK7967132.1"/>
    </source>
</evidence>
<protein>
    <submittedName>
        <fullName evidence="2">Uncharacterized protein</fullName>
    </submittedName>
</protein>
<comment type="caution">
    <text evidence="2">The sequence shown here is derived from an EMBL/GenBank/DDBJ whole genome shotgun (WGS) entry which is preliminary data.</text>
</comment>
<dbReference type="RefSeq" id="XP_066706524.1">
    <property type="nucleotide sequence ID" value="XM_066837631.1"/>
</dbReference>
<sequence length="200" mass="21157">MNWKKLINKFIDDIPDEKLQGFRSAPGLVWRDANFRLNMQETLTISQLTAAGEHNLQIQINNATSVTTLKTLAPNTIAGPVFVAQSSVSTSAMEGSAAKSKASGQKAKGESADEQTATNQKNGKPTGGKQAADQKDVQNSNANGGKPDDDSKAATPDPEAIRKAFKATLKPLDEIVGPGKQGKQDKKAKKGKKRGNGGSL</sequence>
<dbReference type="EMBL" id="JAQQWE010000001">
    <property type="protein sequence ID" value="KAK7967132.1"/>
    <property type="molecule type" value="Genomic_DNA"/>
</dbReference>
<feature type="compositionally biased region" description="Basic residues" evidence="1">
    <location>
        <begin position="186"/>
        <end position="200"/>
    </location>
</feature>
<proteinExistence type="predicted"/>
<organism evidence="2 3">
    <name type="scientific">Apiospora aurea</name>
    <dbReference type="NCBI Taxonomy" id="335848"/>
    <lineage>
        <taxon>Eukaryota</taxon>
        <taxon>Fungi</taxon>
        <taxon>Dikarya</taxon>
        <taxon>Ascomycota</taxon>
        <taxon>Pezizomycotina</taxon>
        <taxon>Sordariomycetes</taxon>
        <taxon>Xylariomycetidae</taxon>
        <taxon>Amphisphaeriales</taxon>
        <taxon>Apiosporaceae</taxon>
        <taxon>Apiospora</taxon>
    </lineage>
</organism>
<feature type="compositionally biased region" description="Polar residues" evidence="1">
    <location>
        <begin position="114"/>
        <end position="123"/>
    </location>
</feature>